<accession>A0A6F8U0K8</accession>
<protein>
    <submittedName>
        <fullName evidence="1">Uncharacterized protein</fullName>
    </submittedName>
</protein>
<sequence>MAHATGDAKANPSALAANANADERRVCVSRIIFSLGSHCRIADKARSVKTIRVASQTQNAPQGFTYGAIFTLIALLNQAPGIH</sequence>
<name>A0A6F8U0K8_9GAMM</name>
<organism evidence="1 2">
    <name type="scientific">Halomonas hydrothermalis</name>
    <dbReference type="NCBI Taxonomy" id="115561"/>
    <lineage>
        <taxon>Bacteria</taxon>
        <taxon>Pseudomonadati</taxon>
        <taxon>Pseudomonadota</taxon>
        <taxon>Gammaproteobacteria</taxon>
        <taxon>Oceanospirillales</taxon>
        <taxon>Halomonadaceae</taxon>
        <taxon>Halomonas</taxon>
    </lineage>
</organism>
<keyword evidence="2" id="KW-1185">Reference proteome</keyword>
<proteinExistence type="predicted"/>
<gene>
    <name evidence="1" type="ORF">HHSLTHF2_10770</name>
</gene>
<dbReference type="EMBL" id="AP022843">
    <property type="protein sequence ID" value="BCB07187.1"/>
    <property type="molecule type" value="Genomic_DNA"/>
</dbReference>
<dbReference type="AlphaFoldDB" id="A0A6F8U0K8"/>
<evidence type="ECO:0000313" key="1">
    <source>
        <dbReference type="EMBL" id="BCB07187.1"/>
    </source>
</evidence>
<reference evidence="1 2" key="1">
    <citation type="submission" date="2020-03" db="EMBL/GenBank/DDBJ databases">
        <title>Complete Genome Sequence of Halomonas hydrothermalis Strain Slthf2, Halophilic Bacterium Isolated from Deep-Sea Hydrothermal-Vent Environments.</title>
        <authorList>
            <person name="Takeyama N."/>
            <person name="Huang M."/>
            <person name="Sato K."/>
            <person name="Galipon J."/>
            <person name="Arakawa K."/>
        </authorList>
    </citation>
    <scope>NUCLEOTIDE SEQUENCE [LARGE SCALE GENOMIC DNA]</scope>
    <source>
        <strain evidence="1 2">Slthf2</strain>
    </source>
</reference>
<evidence type="ECO:0000313" key="2">
    <source>
        <dbReference type="Proteomes" id="UP000502259"/>
    </source>
</evidence>
<dbReference type="Proteomes" id="UP000502259">
    <property type="component" value="Chromosome"/>
</dbReference>